<evidence type="ECO:0000256" key="2">
    <source>
        <dbReference type="ARBA" id="ARBA00022692"/>
    </source>
</evidence>
<dbReference type="STRING" id="39966.A0A369JLP2"/>
<dbReference type="InterPro" id="IPR005351">
    <property type="entry name" value="ASTER"/>
</dbReference>
<dbReference type="InParanoid" id="A0A369JLP2"/>
<dbReference type="Pfam" id="PF03669">
    <property type="entry name" value="ASTER"/>
    <property type="match status" value="1"/>
</dbReference>
<evidence type="ECO:0000256" key="5">
    <source>
        <dbReference type="SAM" id="Phobius"/>
    </source>
</evidence>
<evidence type="ECO:0000256" key="4">
    <source>
        <dbReference type="ARBA" id="ARBA00023136"/>
    </source>
</evidence>
<accession>A0A369JLP2</accession>
<dbReference type="OrthoDB" id="284718at2759"/>
<comment type="subcellular location">
    <subcellularLocation>
        <location evidence="1">Membrane</location>
    </subcellularLocation>
</comment>
<keyword evidence="7" id="KW-1185">Reference proteome</keyword>
<evidence type="ECO:0000313" key="7">
    <source>
        <dbReference type="Proteomes" id="UP000076154"/>
    </source>
</evidence>
<dbReference type="GO" id="GO:0005789">
    <property type="term" value="C:endoplasmic reticulum membrane"/>
    <property type="evidence" value="ECO:0007669"/>
    <property type="project" value="InterPro"/>
</dbReference>
<name>A0A369JLP2_HYPMA</name>
<organism evidence="6 7">
    <name type="scientific">Hypsizygus marmoreus</name>
    <name type="common">White beech mushroom</name>
    <name type="synonym">Agaricus marmoreus</name>
    <dbReference type="NCBI Taxonomy" id="39966"/>
    <lineage>
        <taxon>Eukaryota</taxon>
        <taxon>Fungi</taxon>
        <taxon>Dikarya</taxon>
        <taxon>Basidiomycota</taxon>
        <taxon>Agaricomycotina</taxon>
        <taxon>Agaricomycetes</taxon>
        <taxon>Agaricomycetidae</taxon>
        <taxon>Agaricales</taxon>
        <taxon>Tricholomatineae</taxon>
        <taxon>Lyophyllaceae</taxon>
        <taxon>Hypsizygus</taxon>
    </lineage>
</organism>
<keyword evidence="3 5" id="KW-1133">Transmembrane helix</keyword>
<evidence type="ECO:0000256" key="3">
    <source>
        <dbReference type="ARBA" id="ARBA00022989"/>
    </source>
</evidence>
<dbReference type="GO" id="GO:0044183">
    <property type="term" value="F:protein folding chaperone"/>
    <property type="evidence" value="ECO:0007669"/>
    <property type="project" value="InterPro"/>
</dbReference>
<keyword evidence="4 5" id="KW-0472">Membrane</keyword>
<feature type="transmembrane region" description="Helical" evidence="5">
    <location>
        <begin position="52"/>
        <end position="68"/>
    </location>
</feature>
<gene>
    <name evidence="6" type="ORF">Hypma_013165</name>
</gene>
<evidence type="ECO:0000256" key="1">
    <source>
        <dbReference type="ARBA" id="ARBA00004370"/>
    </source>
</evidence>
<protein>
    <recommendedName>
        <fullName evidence="8">Protein Asterix</fullName>
    </recommendedName>
</protein>
<comment type="caution">
    <text evidence="6">The sequence shown here is derived from an EMBL/GenBank/DDBJ whole genome shotgun (WGS) entry which is preliminary data.</text>
</comment>
<evidence type="ECO:0000313" key="6">
    <source>
        <dbReference type="EMBL" id="RDB19706.1"/>
    </source>
</evidence>
<keyword evidence="2 5" id="KW-0812">Transmembrane</keyword>
<evidence type="ECO:0008006" key="8">
    <source>
        <dbReference type="Google" id="ProtNLM"/>
    </source>
</evidence>
<dbReference type="GO" id="GO:0045048">
    <property type="term" value="P:protein insertion into ER membrane"/>
    <property type="evidence" value="ECO:0007669"/>
    <property type="project" value="InterPro"/>
</dbReference>
<reference evidence="6" key="1">
    <citation type="submission" date="2018-04" db="EMBL/GenBank/DDBJ databases">
        <title>Whole genome sequencing of Hypsizygus marmoreus.</title>
        <authorList>
            <person name="Choi I.-G."/>
            <person name="Min B."/>
            <person name="Kim J.-G."/>
            <person name="Kim S."/>
            <person name="Oh Y.-L."/>
            <person name="Kong W.-S."/>
            <person name="Park H."/>
            <person name="Jeong J."/>
            <person name="Song E.-S."/>
        </authorList>
    </citation>
    <scope>NUCLEOTIDE SEQUENCE [LARGE SCALE GENOMIC DNA]</scope>
    <source>
        <strain evidence="6">51987-8</strain>
    </source>
</reference>
<sequence>MSLKALHDDPRDASLETKEILPYTWYQESNSDTLNTMGMFLSGLIVVTRNRYLAWAAILFALNGFINSHPTRSKGVSNQWSTLLLCISAFFASYFPLFIITKPVAT</sequence>
<dbReference type="Proteomes" id="UP000076154">
    <property type="component" value="Unassembled WGS sequence"/>
</dbReference>
<dbReference type="AlphaFoldDB" id="A0A369JLP2"/>
<proteinExistence type="predicted"/>
<dbReference type="EMBL" id="LUEZ02000076">
    <property type="protein sequence ID" value="RDB19706.1"/>
    <property type="molecule type" value="Genomic_DNA"/>
</dbReference>
<feature type="transmembrane region" description="Helical" evidence="5">
    <location>
        <begin position="80"/>
        <end position="100"/>
    </location>
</feature>